<evidence type="ECO:0000313" key="11">
    <source>
        <dbReference type="Proteomes" id="UP000238350"/>
    </source>
</evidence>
<dbReference type="PROSITE" id="PS51914">
    <property type="entry name" value="MRH"/>
    <property type="match status" value="1"/>
</dbReference>
<evidence type="ECO:0000256" key="8">
    <source>
        <dbReference type="SAM" id="MobiDB-lite"/>
    </source>
</evidence>
<dbReference type="GO" id="GO:0030968">
    <property type="term" value="P:endoplasmic reticulum unfolded protein response"/>
    <property type="evidence" value="ECO:0007669"/>
    <property type="project" value="UniProtKB-UniRule"/>
</dbReference>
<dbReference type="GO" id="GO:0030246">
    <property type="term" value="F:carbohydrate binding"/>
    <property type="evidence" value="ECO:0007669"/>
    <property type="project" value="UniProtKB-UniRule"/>
</dbReference>
<dbReference type="GeneID" id="36517515"/>
<feature type="compositionally biased region" description="Basic and acidic residues" evidence="8">
    <location>
        <begin position="358"/>
        <end position="370"/>
    </location>
</feature>
<keyword evidence="5 7" id="KW-0256">Endoplasmic reticulum</keyword>
<evidence type="ECO:0000256" key="4">
    <source>
        <dbReference type="ARBA" id="ARBA00022734"/>
    </source>
</evidence>
<comment type="similarity">
    <text evidence="2 7">Belongs to the OS-9 family.</text>
</comment>
<evidence type="ECO:0000256" key="1">
    <source>
        <dbReference type="ARBA" id="ARBA00004367"/>
    </source>
</evidence>
<proteinExistence type="inferred from homology"/>
<protein>
    <recommendedName>
        <fullName evidence="7">Endoplasmic reticulum lectin</fullName>
    </recommendedName>
    <alternativeName>
        <fullName evidence="7">Protein OS-9 homolog</fullName>
    </alternativeName>
</protein>
<dbReference type="PANTHER" id="PTHR15414:SF0">
    <property type="entry name" value="ENDOPLASMIC RETICULUM LECTIN 1"/>
    <property type="match status" value="1"/>
</dbReference>
<comment type="subcellular location">
    <subcellularLocation>
        <location evidence="1 7">Endoplasmic reticulum membrane</location>
        <topology evidence="1 7">Peripheral membrane protein</topology>
        <orientation evidence="1 7">Lumenal side</orientation>
    </subcellularLocation>
</comment>
<gene>
    <name evidence="10" type="ORF">B9G98_03767</name>
</gene>
<dbReference type="InterPro" id="IPR009011">
    <property type="entry name" value="Man6P_isomerase_rcpt-bd_dom_sf"/>
</dbReference>
<dbReference type="EMBL" id="NDIQ01000022">
    <property type="protein sequence ID" value="PRT56147.1"/>
    <property type="molecule type" value="Genomic_DNA"/>
</dbReference>
<dbReference type="InterPro" id="IPR045149">
    <property type="entry name" value="OS-9-like"/>
</dbReference>
<sequence length="370" mass="42101">MTLAFLAVVPLVAAHLDKAFMSPQILNASPKFEIKYVDSLSPTEPVETVEMMLRGHRYSCQIPLNTVDQFDTLPIDEDKVMAQAVDVLNEKDWCRFKLDGYWGYRYCVGGDLLQFVPEWQSKEYFVISKKHYNYTLGQATDNVTLGRKNGLTYLKTEYANGTVCDLTGEPRKADIIYYCDTEAKEIIVKSIHEVASCEYEAYIARPELCSIPEFVLESRRNTINCVDLDMEYEEVVNEDQDETEEAQDQAQVADNLEVQDQAVFEPGVDRLADAENELTHDARPDAQPDARPEDPQPDDANPEDAHPKDIHSEDIHPEDIQPEDPQPQVIFREIQEPKDSESEVQVTESTLESNTQNEAKHQADVNHDDP</sequence>
<dbReference type="PANTHER" id="PTHR15414">
    <property type="entry name" value="OS-9-RELATED"/>
    <property type="match status" value="1"/>
</dbReference>
<evidence type="ECO:0000256" key="5">
    <source>
        <dbReference type="ARBA" id="ARBA00022824"/>
    </source>
</evidence>
<dbReference type="AlphaFoldDB" id="A0A2T0FMF3"/>
<keyword evidence="11" id="KW-1185">Reference proteome</keyword>
<dbReference type="InterPro" id="IPR044865">
    <property type="entry name" value="MRH_dom"/>
</dbReference>
<dbReference type="OrthoDB" id="448954at2759"/>
<feature type="domain" description="MRH" evidence="9">
    <location>
        <begin position="92"/>
        <end position="211"/>
    </location>
</feature>
<evidence type="ECO:0000256" key="6">
    <source>
        <dbReference type="ARBA" id="ARBA00023157"/>
    </source>
</evidence>
<feature type="compositionally biased region" description="Basic and acidic residues" evidence="8">
    <location>
        <begin position="303"/>
        <end position="319"/>
    </location>
</feature>
<evidence type="ECO:0000256" key="3">
    <source>
        <dbReference type="ARBA" id="ARBA00022729"/>
    </source>
</evidence>
<feature type="region of interest" description="Disordered" evidence="8">
    <location>
        <begin position="279"/>
        <end position="370"/>
    </location>
</feature>
<dbReference type="SUPFAM" id="SSF50911">
    <property type="entry name" value="Mannose 6-phosphate receptor domain"/>
    <property type="match status" value="1"/>
</dbReference>
<dbReference type="GO" id="GO:0005788">
    <property type="term" value="C:endoplasmic reticulum lumen"/>
    <property type="evidence" value="ECO:0007669"/>
    <property type="project" value="UniProtKB-UniRule"/>
</dbReference>
<dbReference type="GO" id="GO:0030970">
    <property type="term" value="P:retrograde protein transport, ER to cytosol"/>
    <property type="evidence" value="ECO:0007669"/>
    <property type="project" value="TreeGrafter"/>
</dbReference>
<keyword evidence="6" id="KW-1015">Disulfide bond</keyword>
<accession>A0A2T0FMF3</accession>
<evidence type="ECO:0000256" key="7">
    <source>
        <dbReference type="RuleBase" id="RU369099"/>
    </source>
</evidence>
<name>A0A2T0FMF3_9ASCO</name>
<feature type="compositionally biased region" description="Basic and acidic residues" evidence="8">
    <location>
        <begin position="279"/>
        <end position="294"/>
    </location>
</feature>
<comment type="caution">
    <text evidence="10">The sequence shown here is derived from an EMBL/GenBank/DDBJ whole genome shotgun (WGS) entry which is preliminary data.</text>
</comment>
<organism evidence="10 11">
    <name type="scientific">Wickerhamiella sorbophila</name>
    <dbReference type="NCBI Taxonomy" id="45607"/>
    <lineage>
        <taxon>Eukaryota</taxon>
        <taxon>Fungi</taxon>
        <taxon>Dikarya</taxon>
        <taxon>Ascomycota</taxon>
        <taxon>Saccharomycotina</taxon>
        <taxon>Dipodascomycetes</taxon>
        <taxon>Dipodascales</taxon>
        <taxon>Trichomonascaceae</taxon>
        <taxon>Wickerhamiella</taxon>
    </lineage>
</organism>
<keyword evidence="7" id="KW-0472">Membrane</keyword>
<keyword evidence="3" id="KW-0732">Signal</keyword>
<dbReference type="GO" id="GO:0005789">
    <property type="term" value="C:endoplasmic reticulum membrane"/>
    <property type="evidence" value="ECO:0007669"/>
    <property type="project" value="UniProtKB-SubCell"/>
</dbReference>
<reference evidence="10 11" key="1">
    <citation type="submission" date="2017-04" db="EMBL/GenBank/DDBJ databases">
        <title>Genome sequencing of [Candida] sorbophila.</title>
        <authorList>
            <person name="Ahn J.O."/>
        </authorList>
    </citation>
    <scope>NUCLEOTIDE SEQUENCE [LARGE SCALE GENOMIC DNA]</scope>
    <source>
        <strain evidence="10 11">DS02</strain>
    </source>
</reference>
<dbReference type="Proteomes" id="UP000238350">
    <property type="component" value="Unassembled WGS sequence"/>
</dbReference>
<evidence type="ECO:0000313" key="10">
    <source>
        <dbReference type="EMBL" id="PRT56147.1"/>
    </source>
</evidence>
<evidence type="ECO:0000256" key="2">
    <source>
        <dbReference type="ARBA" id="ARBA00009918"/>
    </source>
</evidence>
<feature type="compositionally biased region" description="Polar residues" evidence="8">
    <location>
        <begin position="343"/>
        <end position="357"/>
    </location>
</feature>
<evidence type="ECO:0000259" key="9">
    <source>
        <dbReference type="PROSITE" id="PS51914"/>
    </source>
</evidence>
<dbReference type="RefSeq" id="XP_024666092.1">
    <property type="nucleotide sequence ID" value="XM_024810324.1"/>
</dbReference>
<dbReference type="STRING" id="45607.A0A2T0FMF3"/>
<keyword evidence="4 7" id="KW-0430">Lectin</keyword>
<comment type="function">
    <text evidence="7">Lectin involved in the quality control of the secretory pathway. As a member of the endoplasmic reticulum-associated degradation lumenal (ERAD-L) surveillance system, targets misfolded endoplasmic reticulum lumenal glycoproteins for degradation.</text>
</comment>
<dbReference type="Gene3D" id="2.70.130.10">
    <property type="entry name" value="Mannose-6-phosphate receptor binding domain"/>
    <property type="match status" value="1"/>
</dbReference>